<dbReference type="PANTHER" id="PTHR18964">
    <property type="entry name" value="ROK (REPRESSOR, ORF, KINASE) FAMILY"/>
    <property type="match status" value="1"/>
</dbReference>
<dbReference type="Pfam" id="PF13412">
    <property type="entry name" value="HTH_24"/>
    <property type="match status" value="1"/>
</dbReference>
<dbReference type="Gene3D" id="1.10.10.10">
    <property type="entry name" value="Winged helix-like DNA-binding domain superfamily/Winged helix DNA-binding domain"/>
    <property type="match status" value="1"/>
</dbReference>
<gene>
    <name evidence="2" type="ORF">GCM10017559_83190</name>
</gene>
<dbReference type="InterPro" id="IPR043129">
    <property type="entry name" value="ATPase_NBD"/>
</dbReference>
<dbReference type="Gene3D" id="3.30.420.40">
    <property type="match status" value="2"/>
</dbReference>
<dbReference type="Proteomes" id="UP001499930">
    <property type="component" value="Unassembled WGS sequence"/>
</dbReference>
<evidence type="ECO:0000313" key="3">
    <source>
        <dbReference type="Proteomes" id="UP001499930"/>
    </source>
</evidence>
<dbReference type="InterPro" id="IPR000600">
    <property type="entry name" value="ROK"/>
</dbReference>
<evidence type="ECO:0000313" key="2">
    <source>
        <dbReference type="EMBL" id="GAA3041752.1"/>
    </source>
</evidence>
<proteinExistence type="inferred from homology"/>
<accession>A0ABP6LIP4</accession>
<dbReference type="Pfam" id="PF00480">
    <property type="entry name" value="ROK"/>
    <property type="match status" value="1"/>
</dbReference>
<dbReference type="PANTHER" id="PTHR18964:SF149">
    <property type="entry name" value="BIFUNCTIONAL UDP-N-ACETYLGLUCOSAMINE 2-EPIMERASE_N-ACETYLMANNOSAMINE KINASE"/>
    <property type="match status" value="1"/>
</dbReference>
<dbReference type="SUPFAM" id="SSF53067">
    <property type="entry name" value="Actin-like ATPase domain"/>
    <property type="match status" value="1"/>
</dbReference>
<keyword evidence="3" id="KW-1185">Reference proteome</keyword>
<name>A0ABP6LIP4_9ACTN</name>
<dbReference type="InterPro" id="IPR036388">
    <property type="entry name" value="WH-like_DNA-bd_sf"/>
</dbReference>
<organism evidence="2 3">
    <name type="scientific">Streptosporangium longisporum</name>
    <dbReference type="NCBI Taxonomy" id="46187"/>
    <lineage>
        <taxon>Bacteria</taxon>
        <taxon>Bacillati</taxon>
        <taxon>Actinomycetota</taxon>
        <taxon>Actinomycetes</taxon>
        <taxon>Streptosporangiales</taxon>
        <taxon>Streptosporangiaceae</taxon>
        <taxon>Streptosporangium</taxon>
    </lineage>
</organism>
<reference evidence="3" key="1">
    <citation type="journal article" date="2019" name="Int. J. Syst. Evol. Microbiol.">
        <title>The Global Catalogue of Microorganisms (GCM) 10K type strain sequencing project: providing services to taxonomists for standard genome sequencing and annotation.</title>
        <authorList>
            <consortium name="The Broad Institute Genomics Platform"/>
            <consortium name="The Broad Institute Genome Sequencing Center for Infectious Disease"/>
            <person name="Wu L."/>
            <person name="Ma J."/>
        </authorList>
    </citation>
    <scope>NUCLEOTIDE SEQUENCE [LARGE SCALE GENOMIC DNA]</scope>
    <source>
        <strain evidence="3">JCM 3106</strain>
    </source>
</reference>
<dbReference type="SUPFAM" id="SSF46785">
    <property type="entry name" value="Winged helix' DNA-binding domain"/>
    <property type="match status" value="1"/>
</dbReference>
<dbReference type="InterPro" id="IPR036390">
    <property type="entry name" value="WH_DNA-bd_sf"/>
</dbReference>
<comment type="caution">
    <text evidence="2">The sequence shown here is derived from an EMBL/GenBank/DDBJ whole genome shotgun (WGS) entry which is preliminary data.</text>
</comment>
<dbReference type="RefSeq" id="WP_344908019.1">
    <property type="nucleotide sequence ID" value="NZ_BAAAWD010000032.1"/>
</dbReference>
<sequence length="406" mass="42165">MIGAAQRTVRDLRRGNRATVLRALYFDGPASRQELSETIGLSPATVSNVTGDLLESGVVVEAGLVDSDGGRPRVLLRVNTTHGYTIGVDVGETHVRAELFDLDMNRQGRAEYALSPVRHDADLVVGHVLAGIDALLGESGVPAERVLGVGVGVPGIVETGPDALIHAPTLGWDGVPLGRLLRAGTDLPLFVDNGARSMGQAELWFGVGRRARHAVVVLIGSGVGASIITDGTTYLGADSSAGEWGHTKIAIGGHRCHCGARGCLEAYVGARGILERAGVWTETVDEQAALAELVTGGSPVVDETVTYLGVGLANLINMFNPERIIIGGWAGVLLGEHLLPRIRKVAADNCLAQPYRTVSIGLGRLGVDSVTLGAATLVVEDFLRAAGAPASAAVPARPRNPAGARP</sequence>
<protein>
    <submittedName>
        <fullName evidence="2">ROK family transcriptional regulator</fullName>
    </submittedName>
</protein>
<comment type="similarity">
    <text evidence="1">Belongs to the ROK (NagC/XylR) family.</text>
</comment>
<evidence type="ECO:0000256" key="1">
    <source>
        <dbReference type="ARBA" id="ARBA00006479"/>
    </source>
</evidence>
<dbReference type="EMBL" id="BAAAWD010000032">
    <property type="protein sequence ID" value="GAA3041752.1"/>
    <property type="molecule type" value="Genomic_DNA"/>
</dbReference>